<reference evidence="2" key="1">
    <citation type="journal article" date="2018" name="Mol. Ecol.">
        <title>Virus-virus interactions and host ecology are associated with RNA virome structure in wild birds.</title>
        <authorList>
            <person name="Wille M."/>
            <person name="Eden J.S."/>
            <person name="Shi M."/>
            <person name="Klaassen M."/>
            <person name="Hurt A.C."/>
            <person name="Holmes E.C."/>
        </authorList>
    </citation>
    <scope>NUCLEOTIDE SEQUENCE</scope>
    <source>
        <strain evidence="2">MW17</strain>
    </source>
</reference>
<dbReference type="EMBL" id="MH453874">
    <property type="protein sequence ID" value="AXF38743.1"/>
    <property type="molecule type" value="Genomic_RNA"/>
</dbReference>
<evidence type="ECO:0000313" key="2">
    <source>
        <dbReference type="EMBL" id="AXF38743.1"/>
    </source>
</evidence>
<proteinExistence type="predicted"/>
<evidence type="ECO:0000256" key="1">
    <source>
        <dbReference type="SAM" id="MobiDB-lite"/>
    </source>
</evidence>
<sequence length="285" mass="28736">MAALALAGVGAGTNLVGTIGTIATNAAAIGVGQSIANTQIAANTYYNELAAATQAALPMLETQANLAFQTNLPQIRAAQADALGLGGADRAAYITYGHAANHGGVNHFVNFGNQNAVSGPVNPGASFHSFNFTYAPPHPSFTQPTHENQVGAGSRLPSQAGSPSVPSSTYPSLHWSHGTGGTPSTPTHSSWPSTGSTGVSSQSHSRPPLPQSWTSSGTISSGTSSSVRPPSTGSWGTVSSVGSIGSWGSTSLPSGTPELPSWATVQSPIPIRNPSLGLGLNQPFK</sequence>
<feature type="region of interest" description="Disordered" evidence="1">
    <location>
        <begin position="138"/>
        <end position="285"/>
    </location>
</feature>
<feature type="compositionally biased region" description="Low complexity" evidence="1">
    <location>
        <begin position="211"/>
        <end position="251"/>
    </location>
</feature>
<name>A0A3G1RPG6_9CALI</name>
<protein>
    <submittedName>
        <fullName evidence="2">VP2</fullName>
    </submittedName>
</protein>
<gene>
    <name evidence="2" type="primary">VP2</name>
</gene>
<feature type="compositionally biased region" description="Low complexity" evidence="1">
    <location>
        <begin position="174"/>
        <end position="198"/>
    </location>
</feature>
<accession>A0A3G1RPG6</accession>
<organism evidence="2">
    <name type="scientific">Shelduck calicivirus</name>
    <dbReference type="NCBI Taxonomy" id="2212776"/>
    <lineage>
        <taxon>Viruses</taxon>
        <taxon>Riboviria</taxon>
        <taxon>Orthornavirae</taxon>
        <taxon>Pisuviricota</taxon>
        <taxon>Pisoniviricetes</taxon>
        <taxon>Picornavirales</taxon>
        <taxon>Caliciviridae</taxon>
    </lineage>
</organism>
<feature type="compositionally biased region" description="Polar residues" evidence="1">
    <location>
        <begin position="156"/>
        <end position="171"/>
    </location>
</feature>